<evidence type="ECO:0000313" key="4">
    <source>
        <dbReference type="RefSeq" id="XP_024931726.1"/>
    </source>
</evidence>
<dbReference type="InterPro" id="IPR046349">
    <property type="entry name" value="C1-like_sf"/>
</dbReference>
<reference evidence="4" key="1">
    <citation type="submission" date="2025-08" db="UniProtKB">
        <authorList>
            <consortium name="RefSeq"/>
        </authorList>
    </citation>
    <scope>IDENTIFICATION</scope>
    <source>
        <tissue evidence="4">Seedling</tissue>
    </source>
</reference>
<evidence type="ECO:0000256" key="1">
    <source>
        <dbReference type="ARBA" id="ARBA00022737"/>
    </source>
</evidence>
<keyword evidence="1" id="KW-0677">Repeat</keyword>
<dbReference type="RefSeq" id="XP_024931726.1">
    <property type="nucleotide sequence ID" value="XM_025075958.3"/>
</dbReference>
<sequence length="416" mass="48560">MNIDEIVHPGHNHPLSLCSNVGFTSIRDKENAKCHGCNCFLVSKRNPFHTYLYECKIQGCKYFLDLHCANLKDLSHIIHPLHPQHPITPHFDFPNDREKLREFACSFCQEIKTSGFFYHCDECDFYLDIVCSLYFERNPVLLRKYEFEFLDDYEKHFLSPHVIPQTSSLIECVECEEEIPYGARAFKCTDCSNSLCSFYLHPHCVRKPKETEYPFHPNHPLTTLLQMPPIDESEKLQCIACCRRIDNVFLLHCTESECSNINLDIGCVFRKPAVKYQRHDHPLVYFEKIYLHGARCSVCNLLCDENLFRCYACNFNIHPECLLKPLKIIFDDHVHPLTLTSLLIEKEEQNGYYCDNCDEITDPLADVYWCKHENCWFGAHIDCIPQERITEVVEASSPQILEENLAASLTKLMLRD</sequence>
<protein>
    <submittedName>
        <fullName evidence="4">Uncharacterized protein LOC107422323 isoform X1</fullName>
    </submittedName>
</protein>
<dbReference type="KEGG" id="zju:107422323"/>
<dbReference type="PANTHER" id="PTHR46288:SF27">
    <property type="entry name" value="CYSTEINE_HISTIDINE-RICH C1 DOMAIN FAMILY PROTEIN"/>
    <property type="match status" value="1"/>
</dbReference>
<dbReference type="PANTHER" id="PTHR46288">
    <property type="entry name" value="PHORBOL-ESTER/DAG-TYPE DOMAIN-CONTAINING PROTEIN"/>
    <property type="match status" value="1"/>
</dbReference>
<dbReference type="FunCoup" id="A0A6P6GCA8">
    <property type="interactions" value="11"/>
</dbReference>
<dbReference type="SUPFAM" id="SSF57889">
    <property type="entry name" value="Cysteine-rich domain"/>
    <property type="match status" value="3"/>
</dbReference>
<name>A0A6P6GCA8_ZIZJJ</name>
<evidence type="ECO:0000259" key="2">
    <source>
        <dbReference type="Pfam" id="PF03107"/>
    </source>
</evidence>
<dbReference type="GeneID" id="107422323"/>
<proteinExistence type="predicted"/>
<accession>A0A6P6GCA8</accession>
<feature type="domain" description="DC1" evidence="2">
    <location>
        <begin position="80"/>
        <end position="131"/>
    </location>
</feature>
<keyword evidence="3" id="KW-1185">Reference proteome</keyword>
<evidence type="ECO:0000313" key="3">
    <source>
        <dbReference type="Proteomes" id="UP001652623"/>
    </source>
</evidence>
<dbReference type="InParanoid" id="A0A6P6GCA8"/>
<dbReference type="Proteomes" id="UP001652623">
    <property type="component" value="Chromosome 3"/>
</dbReference>
<feature type="domain" description="DC1" evidence="2">
    <location>
        <begin position="333"/>
        <end position="384"/>
    </location>
</feature>
<gene>
    <name evidence="4" type="primary">LOC107422323</name>
</gene>
<dbReference type="Pfam" id="PF03107">
    <property type="entry name" value="C1_2"/>
    <property type="match status" value="2"/>
</dbReference>
<dbReference type="AlphaFoldDB" id="A0A6P6GCA8"/>
<dbReference type="InterPro" id="IPR004146">
    <property type="entry name" value="DC1"/>
</dbReference>
<organism evidence="3 4">
    <name type="scientific">Ziziphus jujuba</name>
    <name type="common">Chinese jujube</name>
    <name type="synonym">Ziziphus sativa</name>
    <dbReference type="NCBI Taxonomy" id="326968"/>
    <lineage>
        <taxon>Eukaryota</taxon>
        <taxon>Viridiplantae</taxon>
        <taxon>Streptophyta</taxon>
        <taxon>Embryophyta</taxon>
        <taxon>Tracheophyta</taxon>
        <taxon>Spermatophyta</taxon>
        <taxon>Magnoliopsida</taxon>
        <taxon>eudicotyledons</taxon>
        <taxon>Gunneridae</taxon>
        <taxon>Pentapetalae</taxon>
        <taxon>rosids</taxon>
        <taxon>fabids</taxon>
        <taxon>Rosales</taxon>
        <taxon>Rhamnaceae</taxon>
        <taxon>Paliureae</taxon>
        <taxon>Ziziphus</taxon>
    </lineage>
</organism>